<comment type="caution">
    <text evidence="3">The sequence shown here is derived from an EMBL/GenBank/DDBJ whole genome shotgun (WGS) entry which is preliminary data.</text>
</comment>
<accession>A0ABR3GQA6</accession>
<keyword evidence="4" id="KW-1185">Reference proteome</keyword>
<sequence>MLRKGIRPPPVDLRRLFDTLKSLRNVRNSPLTELPPPTTTQETTARTEPKKWESIEAMEAEDVLNDDEPNIRVFRQDIEPPRLLKQPLESLEATSDSPILDAATGLDKGVLTTKGLSKVDLHRLRNLTNALNFVSHSPLSVSKEVFHWLDQFKDNPKVLELLTPRAWELLWALEVNTVPSFRSRLIGEMMTSAGVPMSEEQEIAYIGGMFWNDAKEIALKRWAVGTRIGKASHAFWNVGIRMYSIDLKPEMAEYWIQQMTKVLGHAEPKDWVPIIMSYNQIYQPRRAWHAYNEMCRWSKRTKKPITLSQYDSICMSFLDGGGPTLGLEVYKHMVYSGPPALERMKTQFYSALSPAVLAAQNSAQSPQQLNDLSMDALKNLPPKVGDKYFYGSWMKNLMRMGRTDLAWYLVRDVMVKRGFMPDSIHLDWIVQGFLEEDNTRMAEEVANEMFRERLSRVAAKKDCPPFTDWSAASSATVPTPPLPATPRTLPTLIAGPTAPATIQTFSLLINQATRRQRMDLVVSLTTLMARCEIDANSYIFNHLMYGLLRTHDLPRLSRTFAILLSTATAQPDLETWHIMWMAQWRRHTQPHRKNREFDQPRALFATMVKQLPRRMVKEGEGRNKMLDLWVIVVRCFGLAKDLPGTLVALHAAKMVWGVSVDDRVVKEVTLGVFKSRRRGPKATGVINPPTGKVVEGGVRELHVLGRKLLDRRRRGRVKMNWRSVRDPEGLLEGLTSFLRWEMGEGSGVREEVMKAKVEMGVEELVVD</sequence>
<dbReference type="Proteomes" id="UP001447188">
    <property type="component" value="Unassembled WGS sequence"/>
</dbReference>
<dbReference type="EMBL" id="JBBBZM010000027">
    <property type="protein sequence ID" value="KAL0638018.1"/>
    <property type="molecule type" value="Genomic_DNA"/>
</dbReference>
<feature type="region of interest" description="Disordered" evidence="2">
    <location>
        <begin position="27"/>
        <end position="47"/>
    </location>
</feature>
<dbReference type="InterPro" id="IPR011990">
    <property type="entry name" value="TPR-like_helical_dom_sf"/>
</dbReference>
<dbReference type="Gene3D" id="1.25.40.10">
    <property type="entry name" value="Tetratricopeptide repeat domain"/>
    <property type="match status" value="1"/>
</dbReference>
<reference evidence="3 4" key="1">
    <citation type="submission" date="2024-02" db="EMBL/GenBank/DDBJ databases">
        <title>Discinaceae phylogenomics.</title>
        <authorList>
            <person name="Dirks A.C."/>
            <person name="James T.Y."/>
        </authorList>
    </citation>
    <scope>NUCLEOTIDE SEQUENCE [LARGE SCALE GENOMIC DNA]</scope>
    <source>
        <strain evidence="3 4">ACD0624</strain>
    </source>
</reference>
<dbReference type="PANTHER" id="PTHR47939:SF5">
    <property type="entry name" value="PENTACOTRIPEPTIDE-REPEAT REGION OF PRORP DOMAIN-CONTAINING PROTEIN"/>
    <property type="match status" value="1"/>
</dbReference>
<feature type="repeat" description="PPR" evidence="1">
    <location>
        <begin position="386"/>
        <end position="421"/>
    </location>
</feature>
<evidence type="ECO:0000256" key="1">
    <source>
        <dbReference type="PROSITE-ProRule" id="PRU00708"/>
    </source>
</evidence>
<name>A0ABR3GQA6_9PEZI</name>
<gene>
    <name evidence="3" type="ORF">Q9L58_002953</name>
</gene>
<evidence type="ECO:0008006" key="5">
    <source>
        <dbReference type="Google" id="ProtNLM"/>
    </source>
</evidence>
<protein>
    <recommendedName>
        <fullName evidence="5">Pentatricopeptide repeat-containing protein</fullName>
    </recommendedName>
</protein>
<dbReference type="InterPro" id="IPR002885">
    <property type="entry name" value="PPR_rpt"/>
</dbReference>
<evidence type="ECO:0000313" key="3">
    <source>
        <dbReference type="EMBL" id="KAL0638018.1"/>
    </source>
</evidence>
<proteinExistence type="predicted"/>
<evidence type="ECO:0000313" key="4">
    <source>
        <dbReference type="Proteomes" id="UP001447188"/>
    </source>
</evidence>
<evidence type="ECO:0000256" key="2">
    <source>
        <dbReference type="SAM" id="MobiDB-lite"/>
    </source>
</evidence>
<organism evidence="3 4">
    <name type="scientific">Discina gigas</name>
    <dbReference type="NCBI Taxonomy" id="1032678"/>
    <lineage>
        <taxon>Eukaryota</taxon>
        <taxon>Fungi</taxon>
        <taxon>Dikarya</taxon>
        <taxon>Ascomycota</taxon>
        <taxon>Pezizomycotina</taxon>
        <taxon>Pezizomycetes</taxon>
        <taxon>Pezizales</taxon>
        <taxon>Discinaceae</taxon>
        <taxon>Discina</taxon>
    </lineage>
</organism>
<dbReference type="InterPro" id="IPR050667">
    <property type="entry name" value="PPR-containing_protein"/>
</dbReference>
<dbReference type="PANTHER" id="PTHR47939">
    <property type="entry name" value="MEMBRANE-ASSOCIATED SALT-INDUCIBLE PROTEIN-LIKE"/>
    <property type="match status" value="1"/>
</dbReference>
<dbReference type="PROSITE" id="PS51375">
    <property type="entry name" value="PPR"/>
    <property type="match status" value="1"/>
</dbReference>